<reference evidence="3" key="2">
    <citation type="submission" date="2023-01" db="EMBL/GenBank/DDBJ databases">
        <authorList>
            <person name="Sun Q."/>
            <person name="Evtushenko L."/>
        </authorList>
    </citation>
    <scope>NUCLEOTIDE SEQUENCE</scope>
    <source>
        <strain evidence="3">VKM B-1513</strain>
    </source>
</reference>
<keyword evidence="4" id="KW-1185">Reference proteome</keyword>
<feature type="signal peptide" evidence="1">
    <location>
        <begin position="1"/>
        <end position="38"/>
    </location>
</feature>
<proteinExistence type="predicted"/>
<keyword evidence="1" id="KW-0732">Signal</keyword>
<gene>
    <name evidence="3" type="ORF">GCM10017621_33600</name>
</gene>
<evidence type="ECO:0000256" key="1">
    <source>
        <dbReference type="SAM" id="SignalP"/>
    </source>
</evidence>
<evidence type="ECO:0000313" key="4">
    <source>
        <dbReference type="Proteomes" id="UP001143486"/>
    </source>
</evidence>
<dbReference type="Gene3D" id="3.40.710.10">
    <property type="entry name" value="DD-peptidase/beta-lactamase superfamily"/>
    <property type="match status" value="1"/>
</dbReference>
<dbReference type="Proteomes" id="UP001143486">
    <property type="component" value="Unassembled WGS sequence"/>
</dbReference>
<sequence length="390" mass="41699">MLPHSGAFLPVRDRGTAIVKIQTLGAAAALLLTGPVSAQPAPHPDPVDAAVEPLMEQGHFPGMAVAVLRHGEPVHVGSYGLASVGHQVPVTAATVFELASLTKHMTALAVLTLADAGEVSLDDRVVDYLPVDAPEAWSAITIDQLLSHTGGLAHRFEARPDGEFLLNYSTEDMLASAMATEMVATPGEDWSYSDQGYFLLGLVIEQVTGQSYGDYLQDAFFGPLGMDQTAMLDQSAIVPHRAEGYAWREADGLQRNRRVWQFGLMSHFGVTSSLDDMMAWEAALSGGGTVDAGALAATAEIQRPFDTGETCDSWGYARGWMSYHRDGRTLVSHGGYSGTAYVRDLTTGLSVIVLTNREDTPDAISPMAIAWAAAHAVDSELPEDGPRCWE</sequence>
<organism evidence="3 4">
    <name type="scientific">Maricaulis virginensis</name>
    <dbReference type="NCBI Taxonomy" id="144022"/>
    <lineage>
        <taxon>Bacteria</taxon>
        <taxon>Pseudomonadati</taxon>
        <taxon>Pseudomonadota</taxon>
        <taxon>Alphaproteobacteria</taxon>
        <taxon>Maricaulales</taxon>
        <taxon>Maricaulaceae</taxon>
        <taxon>Maricaulis</taxon>
    </lineage>
</organism>
<dbReference type="PANTHER" id="PTHR46825">
    <property type="entry name" value="D-ALANYL-D-ALANINE-CARBOXYPEPTIDASE/ENDOPEPTIDASE AMPH"/>
    <property type="match status" value="1"/>
</dbReference>
<evidence type="ECO:0000259" key="2">
    <source>
        <dbReference type="Pfam" id="PF00144"/>
    </source>
</evidence>
<dbReference type="InterPro" id="IPR012338">
    <property type="entry name" value="Beta-lactam/transpept-like"/>
</dbReference>
<dbReference type="InterPro" id="IPR001466">
    <property type="entry name" value="Beta-lactam-related"/>
</dbReference>
<feature type="domain" description="Beta-lactamase-related" evidence="2">
    <location>
        <begin position="47"/>
        <end position="363"/>
    </location>
</feature>
<dbReference type="EMBL" id="BSFE01000014">
    <property type="protein sequence ID" value="GLK53852.1"/>
    <property type="molecule type" value="Genomic_DNA"/>
</dbReference>
<dbReference type="GO" id="GO:0016787">
    <property type="term" value="F:hydrolase activity"/>
    <property type="evidence" value="ECO:0007669"/>
    <property type="project" value="UniProtKB-KW"/>
</dbReference>
<feature type="chain" id="PRO_5040874980" evidence="1">
    <location>
        <begin position="39"/>
        <end position="390"/>
    </location>
</feature>
<dbReference type="InterPro" id="IPR050491">
    <property type="entry name" value="AmpC-like"/>
</dbReference>
<keyword evidence="3" id="KW-0378">Hydrolase</keyword>
<evidence type="ECO:0000313" key="3">
    <source>
        <dbReference type="EMBL" id="GLK53852.1"/>
    </source>
</evidence>
<dbReference type="PANTHER" id="PTHR46825:SF9">
    <property type="entry name" value="BETA-LACTAMASE-RELATED DOMAIN-CONTAINING PROTEIN"/>
    <property type="match status" value="1"/>
</dbReference>
<name>A0A9W6INZ4_9PROT</name>
<comment type="caution">
    <text evidence="3">The sequence shown here is derived from an EMBL/GenBank/DDBJ whole genome shotgun (WGS) entry which is preliminary data.</text>
</comment>
<dbReference type="Pfam" id="PF00144">
    <property type="entry name" value="Beta-lactamase"/>
    <property type="match status" value="1"/>
</dbReference>
<protein>
    <submittedName>
        <fullName evidence="3">Serine hydrolase</fullName>
    </submittedName>
</protein>
<reference evidence="3" key="1">
    <citation type="journal article" date="2014" name="Int. J. Syst. Evol. Microbiol.">
        <title>Complete genome sequence of Corynebacterium casei LMG S-19264T (=DSM 44701T), isolated from a smear-ripened cheese.</title>
        <authorList>
            <consortium name="US DOE Joint Genome Institute (JGI-PGF)"/>
            <person name="Walter F."/>
            <person name="Albersmeier A."/>
            <person name="Kalinowski J."/>
            <person name="Ruckert C."/>
        </authorList>
    </citation>
    <scope>NUCLEOTIDE SEQUENCE</scope>
    <source>
        <strain evidence="3">VKM B-1513</strain>
    </source>
</reference>
<dbReference type="AlphaFoldDB" id="A0A9W6INZ4"/>
<dbReference type="SUPFAM" id="SSF56601">
    <property type="entry name" value="beta-lactamase/transpeptidase-like"/>
    <property type="match status" value="1"/>
</dbReference>
<accession>A0A9W6INZ4</accession>